<reference evidence="2" key="1">
    <citation type="journal article" date="2023" name="Plant J.">
        <title>Genome sequences and population genomics provide insights into the demographic history, inbreeding, and mutation load of two 'living fossil' tree species of Dipteronia.</title>
        <authorList>
            <person name="Feng Y."/>
            <person name="Comes H.P."/>
            <person name="Chen J."/>
            <person name="Zhu S."/>
            <person name="Lu R."/>
            <person name="Zhang X."/>
            <person name="Li P."/>
            <person name="Qiu J."/>
            <person name="Olsen K.M."/>
            <person name="Qiu Y."/>
        </authorList>
    </citation>
    <scope>NUCLEOTIDE SEQUENCE</scope>
    <source>
        <strain evidence="2">NBL</strain>
    </source>
</reference>
<sequence length="161" mass="18113">MASASCNSAPLISFRAAPKPCTTSVANSSHQKVFYCIHDVFQNSKTDKVHSFKVKAAASNRNRNTKPNSVICGDCDGNGAVQCSQCKGNGVNSVDHFNGRFKAGDSCWLCGCVSVFIYQSHTFHVSSVKTCELILLLQRQKRHAVWELQWSWLRWWFHEHF</sequence>
<organism evidence="2 3">
    <name type="scientific">Dipteronia sinensis</name>
    <dbReference type="NCBI Taxonomy" id="43782"/>
    <lineage>
        <taxon>Eukaryota</taxon>
        <taxon>Viridiplantae</taxon>
        <taxon>Streptophyta</taxon>
        <taxon>Embryophyta</taxon>
        <taxon>Tracheophyta</taxon>
        <taxon>Spermatophyta</taxon>
        <taxon>Magnoliopsida</taxon>
        <taxon>eudicotyledons</taxon>
        <taxon>Gunneridae</taxon>
        <taxon>Pentapetalae</taxon>
        <taxon>rosids</taxon>
        <taxon>malvids</taxon>
        <taxon>Sapindales</taxon>
        <taxon>Sapindaceae</taxon>
        <taxon>Hippocastanoideae</taxon>
        <taxon>Acereae</taxon>
        <taxon>Dipteronia</taxon>
    </lineage>
</organism>
<proteinExistence type="predicted"/>
<protein>
    <recommendedName>
        <fullName evidence="1">BSD2 cysteine rich domain-containing protein</fullName>
    </recommendedName>
</protein>
<keyword evidence="3" id="KW-1185">Reference proteome</keyword>
<dbReference type="AlphaFoldDB" id="A0AAE0AE36"/>
<evidence type="ECO:0000313" key="2">
    <source>
        <dbReference type="EMBL" id="KAK3212199.1"/>
    </source>
</evidence>
<dbReference type="InterPro" id="IPR057453">
    <property type="entry name" value="BSD2_CRD"/>
</dbReference>
<evidence type="ECO:0000313" key="3">
    <source>
        <dbReference type="Proteomes" id="UP001281410"/>
    </source>
</evidence>
<evidence type="ECO:0000259" key="1">
    <source>
        <dbReference type="Pfam" id="PF25436"/>
    </source>
</evidence>
<comment type="caution">
    <text evidence="2">The sequence shown here is derived from an EMBL/GenBank/DDBJ whole genome shotgun (WGS) entry which is preliminary data.</text>
</comment>
<gene>
    <name evidence="2" type="ORF">Dsin_016905</name>
</gene>
<dbReference type="Proteomes" id="UP001281410">
    <property type="component" value="Unassembled WGS sequence"/>
</dbReference>
<dbReference type="Pfam" id="PF25436">
    <property type="entry name" value="BSD2_CRD"/>
    <property type="match status" value="1"/>
</dbReference>
<dbReference type="EMBL" id="JANJYJ010000005">
    <property type="protein sequence ID" value="KAK3212199.1"/>
    <property type="molecule type" value="Genomic_DNA"/>
</dbReference>
<feature type="domain" description="BSD2 cysteine rich" evidence="1">
    <location>
        <begin position="68"/>
        <end position="111"/>
    </location>
</feature>
<name>A0AAE0AE36_9ROSI</name>
<accession>A0AAE0AE36</accession>